<keyword evidence="10" id="KW-1185">Reference proteome</keyword>
<evidence type="ECO:0000256" key="5">
    <source>
        <dbReference type="ARBA" id="ARBA00023237"/>
    </source>
</evidence>
<dbReference type="InterPro" id="IPR033985">
    <property type="entry name" value="SusD-like_N"/>
</dbReference>
<keyword evidence="4" id="KW-0472">Membrane</keyword>
<evidence type="ECO:0000313" key="9">
    <source>
        <dbReference type="EMBL" id="PRD45497.1"/>
    </source>
</evidence>
<dbReference type="SUPFAM" id="SSF48452">
    <property type="entry name" value="TPR-like"/>
    <property type="match status" value="1"/>
</dbReference>
<dbReference type="GO" id="GO:0009279">
    <property type="term" value="C:cell outer membrane"/>
    <property type="evidence" value="ECO:0007669"/>
    <property type="project" value="UniProtKB-SubCell"/>
</dbReference>
<evidence type="ECO:0000256" key="3">
    <source>
        <dbReference type="ARBA" id="ARBA00022729"/>
    </source>
</evidence>
<feature type="chain" id="PRO_5015593395" evidence="6">
    <location>
        <begin position="27"/>
        <end position="531"/>
    </location>
</feature>
<comment type="similarity">
    <text evidence="2">Belongs to the SusD family.</text>
</comment>
<dbReference type="RefSeq" id="WP_105718421.1">
    <property type="nucleotide sequence ID" value="NZ_PVBQ01000020.1"/>
</dbReference>
<evidence type="ECO:0000259" key="7">
    <source>
        <dbReference type="Pfam" id="PF07980"/>
    </source>
</evidence>
<evidence type="ECO:0000256" key="6">
    <source>
        <dbReference type="SAM" id="SignalP"/>
    </source>
</evidence>
<dbReference type="CDD" id="cd08977">
    <property type="entry name" value="SusD"/>
    <property type="match status" value="1"/>
</dbReference>
<protein>
    <submittedName>
        <fullName evidence="9">RagB/SusD family nutrient uptake outer membrane protein</fullName>
    </submittedName>
</protein>
<name>A0A2S9IY94_9SPHI</name>
<evidence type="ECO:0000256" key="4">
    <source>
        <dbReference type="ARBA" id="ARBA00023136"/>
    </source>
</evidence>
<dbReference type="InterPro" id="IPR011990">
    <property type="entry name" value="TPR-like_helical_dom_sf"/>
</dbReference>
<dbReference type="PROSITE" id="PS51257">
    <property type="entry name" value="PROKAR_LIPOPROTEIN"/>
    <property type="match status" value="1"/>
</dbReference>
<sequence>MKKNKIGKLLLLVATASFLGSCDLTVAPTDRYDQESFWLGAKTAQAGLVGCYSALSNQYLYGNASVLWEESASPNAYNYDNRLGWNNVALGTHTTDIALVNGRWSAAYTGIGRCNALLDNIDGNLDLTVLQIAQMKAEARFLRALFYHLLISYYGDVPLITAEADIAQGSLPRTKREEVAQFIVRELDEIAPALPIRYLDQADFGRPTRGAALSLKAKVLLFEASPLFNADADREKWRQAADAAKSVIDLGVYSLYPNYRTLFSAAAENSSESIFDIQFINEPNRGSSFDVTIRQYGNAAPLLDLVQSYVMVDGKQQDESAYGESDTYENRDPRFKQTIVYPGSTFLGEIVRNDGNNTNFKVVQTGFAFKKYSIYDAGAATTAQIQIGDNMSEINYMVLRYADILMMYAEAKNELGELSEDVWNMTVRSIRQRAGFSLQSALDYPGGDPSKLRELIRYERRIEFAGEGYYYNDVRRWRTAENVLSGTIRKHDGTPIITRTFDAARDYWWPISTTQMELNPNLKPNNPGWGQ</sequence>
<evidence type="ECO:0000256" key="1">
    <source>
        <dbReference type="ARBA" id="ARBA00004442"/>
    </source>
</evidence>
<evidence type="ECO:0000259" key="8">
    <source>
        <dbReference type="Pfam" id="PF14322"/>
    </source>
</evidence>
<dbReference type="Pfam" id="PF14322">
    <property type="entry name" value="SusD-like_3"/>
    <property type="match status" value="1"/>
</dbReference>
<proteinExistence type="inferred from homology"/>
<comment type="subcellular location">
    <subcellularLocation>
        <location evidence="1">Cell outer membrane</location>
    </subcellularLocation>
</comment>
<dbReference type="Pfam" id="PF07980">
    <property type="entry name" value="SusD_RagB"/>
    <property type="match status" value="1"/>
</dbReference>
<dbReference type="InterPro" id="IPR012944">
    <property type="entry name" value="SusD_RagB_dom"/>
</dbReference>
<organism evidence="9 10">
    <name type="scientific">Sphingobacterium haloxyli</name>
    <dbReference type="NCBI Taxonomy" id="2100533"/>
    <lineage>
        <taxon>Bacteria</taxon>
        <taxon>Pseudomonadati</taxon>
        <taxon>Bacteroidota</taxon>
        <taxon>Sphingobacteriia</taxon>
        <taxon>Sphingobacteriales</taxon>
        <taxon>Sphingobacteriaceae</taxon>
        <taxon>Sphingobacterium</taxon>
    </lineage>
</organism>
<evidence type="ECO:0000256" key="2">
    <source>
        <dbReference type="ARBA" id="ARBA00006275"/>
    </source>
</evidence>
<dbReference type="EMBL" id="PVBQ01000020">
    <property type="protein sequence ID" value="PRD45497.1"/>
    <property type="molecule type" value="Genomic_DNA"/>
</dbReference>
<accession>A0A2S9IY94</accession>
<feature type="domain" description="RagB/SusD" evidence="7">
    <location>
        <begin position="272"/>
        <end position="529"/>
    </location>
</feature>
<feature type="signal peptide" evidence="6">
    <location>
        <begin position="1"/>
        <end position="26"/>
    </location>
</feature>
<reference evidence="9 10" key="1">
    <citation type="submission" date="2018-02" db="EMBL/GenBank/DDBJ databases">
        <title>The draft genome of Sphingobacterium sp. 5JN-11.</title>
        <authorList>
            <person name="Liu L."/>
            <person name="Li L."/>
            <person name="Liang L."/>
            <person name="Zhang X."/>
            <person name="Wang T."/>
        </authorList>
    </citation>
    <scope>NUCLEOTIDE SEQUENCE [LARGE SCALE GENOMIC DNA]</scope>
    <source>
        <strain evidence="9 10">5JN-11</strain>
    </source>
</reference>
<dbReference type="OrthoDB" id="5694214at2"/>
<evidence type="ECO:0000313" key="10">
    <source>
        <dbReference type="Proteomes" id="UP000239711"/>
    </source>
</evidence>
<dbReference type="Proteomes" id="UP000239711">
    <property type="component" value="Unassembled WGS sequence"/>
</dbReference>
<dbReference type="AlphaFoldDB" id="A0A2S9IY94"/>
<feature type="domain" description="SusD-like N-terminal" evidence="8">
    <location>
        <begin position="85"/>
        <end position="221"/>
    </location>
</feature>
<comment type="caution">
    <text evidence="9">The sequence shown here is derived from an EMBL/GenBank/DDBJ whole genome shotgun (WGS) entry which is preliminary data.</text>
</comment>
<gene>
    <name evidence="9" type="ORF">C5745_18070</name>
</gene>
<keyword evidence="5" id="KW-0998">Cell outer membrane</keyword>
<dbReference type="Gene3D" id="1.25.40.390">
    <property type="match status" value="1"/>
</dbReference>
<keyword evidence="3 6" id="KW-0732">Signal</keyword>